<dbReference type="Gene3D" id="2.170.130.10">
    <property type="entry name" value="TonB-dependent receptor, plug domain"/>
    <property type="match status" value="1"/>
</dbReference>
<evidence type="ECO:0000256" key="6">
    <source>
        <dbReference type="ARBA" id="ARBA00023237"/>
    </source>
</evidence>
<dbReference type="Gene3D" id="2.60.40.1120">
    <property type="entry name" value="Carboxypeptidase-like, regulatory domain"/>
    <property type="match status" value="1"/>
</dbReference>
<comment type="similarity">
    <text evidence="7">Belongs to the TonB-dependent receptor family.</text>
</comment>
<evidence type="ECO:0000313" key="10">
    <source>
        <dbReference type="Proteomes" id="UP001589590"/>
    </source>
</evidence>
<dbReference type="EMBL" id="JBHMFA010000015">
    <property type="protein sequence ID" value="MFB9106166.1"/>
    <property type="molecule type" value="Genomic_DNA"/>
</dbReference>
<dbReference type="InterPro" id="IPR008969">
    <property type="entry name" value="CarboxyPept-like_regulatory"/>
</dbReference>
<feature type="domain" description="TonB-dependent receptor plug" evidence="8">
    <location>
        <begin position="199"/>
        <end position="327"/>
    </location>
</feature>
<comment type="subcellular location">
    <subcellularLocation>
        <location evidence="1 7">Cell outer membrane</location>
        <topology evidence="1 7">Multi-pass membrane protein</topology>
    </subcellularLocation>
</comment>
<dbReference type="InterPro" id="IPR012910">
    <property type="entry name" value="Plug_dom"/>
</dbReference>
<evidence type="ECO:0000256" key="1">
    <source>
        <dbReference type="ARBA" id="ARBA00004571"/>
    </source>
</evidence>
<dbReference type="InterPro" id="IPR023996">
    <property type="entry name" value="TonB-dep_OMP_SusC/RagA"/>
</dbReference>
<dbReference type="Gene3D" id="2.40.170.20">
    <property type="entry name" value="TonB-dependent receptor, beta-barrel domain"/>
    <property type="match status" value="1"/>
</dbReference>
<sequence length="1151" mass="127966">MRTFLFTFCLTVFGLSPNNSISQSAKIIIETDKTVSVDEVFKMISDQTDYNFIYSDDCFESISEVHLKKGKVKVSKLLEDCVTSNNLSFVISEEHTIIIKQPVVEKQQDIIVSGLVTDEQGVPLAGATVKVKNKNVGTFTNFDGAYKIKASENTTLIFSSMGFVTQEVAVNGLSVVNVILIEDISALNEVVINGYQTKDKRETSSAVTVIKTSEIDVVGSSSIENMIQGQIAGVSVVNSSAEPGTAARIRIRGTATLSGNAEPIWVVDGVVLESGVPATPAELNDPDFLKSFNSSIGGVNPNDIESLTILKDASATAIYGTRAANGVIVVTTKKGKRGKPRISINHTSGIQPRPTYEDFDLMNSQERAQFSFELLEDQIPLHGVVGVAYYDGLFTRGGLSEEDYIAGIRYTSELNEDWFDLLFRNAVTNTTDFSVSGGSDKSNYYTSLSYTSQDGIDKTTDYQSYNIMAKVNTELSSKVNLGIILNASKRDREQNYTTNAFDYAYTRSRSLPAYNDDGSLFFYRDGQYQYSFLNEQNTTNQTSKQNETRATVSLDYKITDWLTYNALTSYTYSGSVMQQYATEASNYVSKIRGYNLGAGSAGQIEDSSLPFGGVYNQTDYTQNSYVTRNSLNSKFNLLDDLSIDLLAGTEFRNVVYDGLTSQNYGYLHDRGQIFYNPQESEEQGEIKRNTVSRSLSDRSFMSYFGTFSSMFKNKYVINANIRFDGSNLFGSNPDYRYLPLWSVSGKWHIDQESFLDSADFIDALSIRASYGLRGNIVQNSSPQIISSALAPNSYTFLNEQYIIQPANPELKWETTETVNLGIDFSFFNRRLSGSLDVFKDFGNDLIASKNVSSVTGFQSKPVNFANITTEGIDIGLNATIVKSENFKYNLGINASITGSEVTKSFIEPSVASLISSTYTVGEVVEGKPLNSMYSYRFSRLTDEGAALFFDGEGNEYGVGDPEFFSNIYQNPDALKYEGSRVPTSTIGITNRFNYKNFQLSFLLVAGLDYKIRLQNLAFDSEYIQDDFNLRRGVSNRWRQPGDENTADIPWLGNGYYMLYESDLFNSSDAQTINGNYLRLRNVLFQYSFPKTFIEKAGISNLVLKFQADNLFVLADKRLNGMDPETANFNTSFWGSSLPLPKTFTFGVSLNL</sequence>
<dbReference type="Pfam" id="PF13715">
    <property type="entry name" value="CarbopepD_reg_2"/>
    <property type="match status" value="1"/>
</dbReference>
<evidence type="ECO:0000256" key="4">
    <source>
        <dbReference type="ARBA" id="ARBA00022692"/>
    </source>
</evidence>
<evidence type="ECO:0000256" key="2">
    <source>
        <dbReference type="ARBA" id="ARBA00022448"/>
    </source>
</evidence>
<dbReference type="Pfam" id="PF07715">
    <property type="entry name" value="Plug"/>
    <property type="match status" value="1"/>
</dbReference>
<keyword evidence="10" id="KW-1185">Reference proteome</keyword>
<dbReference type="RefSeq" id="WP_290267674.1">
    <property type="nucleotide sequence ID" value="NZ_JAUFQP010000001.1"/>
</dbReference>
<comment type="caution">
    <text evidence="9">The sequence shown here is derived from an EMBL/GenBank/DDBJ whole genome shotgun (WGS) entry which is preliminary data.</text>
</comment>
<dbReference type="InterPro" id="IPR036942">
    <property type="entry name" value="Beta-barrel_TonB_sf"/>
</dbReference>
<protein>
    <submittedName>
        <fullName evidence="9">SusC/RagA family TonB-linked outer membrane protein</fullName>
    </submittedName>
</protein>
<gene>
    <name evidence="9" type="ORF">ACFFU1_14780</name>
</gene>
<dbReference type="InterPro" id="IPR023997">
    <property type="entry name" value="TonB-dep_OMP_SusC/RagA_CS"/>
</dbReference>
<dbReference type="SUPFAM" id="SSF56935">
    <property type="entry name" value="Porins"/>
    <property type="match status" value="1"/>
</dbReference>
<dbReference type="SUPFAM" id="SSF49464">
    <property type="entry name" value="Carboxypeptidase regulatory domain-like"/>
    <property type="match status" value="1"/>
</dbReference>
<dbReference type="PROSITE" id="PS52016">
    <property type="entry name" value="TONB_DEPENDENT_REC_3"/>
    <property type="match status" value="1"/>
</dbReference>
<keyword evidence="4 7" id="KW-0812">Transmembrane</keyword>
<evidence type="ECO:0000256" key="7">
    <source>
        <dbReference type="PROSITE-ProRule" id="PRU01360"/>
    </source>
</evidence>
<accession>A0ABV5H3X3</accession>
<dbReference type="NCBIfam" id="TIGR04057">
    <property type="entry name" value="SusC_RagA_signa"/>
    <property type="match status" value="1"/>
</dbReference>
<keyword evidence="5 7" id="KW-0472">Membrane</keyword>
<organism evidence="9 10">
    <name type="scientific">Algibacter miyuki</name>
    <dbReference type="NCBI Taxonomy" id="1306933"/>
    <lineage>
        <taxon>Bacteria</taxon>
        <taxon>Pseudomonadati</taxon>
        <taxon>Bacteroidota</taxon>
        <taxon>Flavobacteriia</taxon>
        <taxon>Flavobacteriales</taxon>
        <taxon>Flavobacteriaceae</taxon>
        <taxon>Algibacter</taxon>
    </lineage>
</organism>
<dbReference type="NCBIfam" id="TIGR04056">
    <property type="entry name" value="OMP_RagA_SusC"/>
    <property type="match status" value="1"/>
</dbReference>
<name>A0ABV5H3X3_9FLAO</name>
<keyword evidence="6 7" id="KW-0998">Cell outer membrane</keyword>
<dbReference type="InterPro" id="IPR037066">
    <property type="entry name" value="Plug_dom_sf"/>
</dbReference>
<keyword evidence="2 7" id="KW-0813">Transport</keyword>
<reference evidence="9 10" key="1">
    <citation type="submission" date="2024-09" db="EMBL/GenBank/DDBJ databases">
        <authorList>
            <person name="Sun Q."/>
            <person name="Mori K."/>
        </authorList>
    </citation>
    <scope>NUCLEOTIDE SEQUENCE [LARGE SCALE GENOMIC DNA]</scope>
    <source>
        <strain evidence="9 10">CECT 8300</strain>
    </source>
</reference>
<keyword evidence="3 7" id="KW-1134">Transmembrane beta strand</keyword>
<evidence type="ECO:0000256" key="3">
    <source>
        <dbReference type="ARBA" id="ARBA00022452"/>
    </source>
</evidence>
<dbReference type="InterPro" id="IPR039426">
    <property type="entry name" value="TonB-dep_rcpt-like"/>
</dbReference>
<evidence type="ECO:0000259" key="8">
    <source>
        <dbReference type="Pfam" id="PF07715"/>
    </source>
</evidence>
<proteinExistence type="inferred from homology"/>
<evidence type="ECO:0000256" key="5">
    <source>
        <dbReference type="ARBA" id="ARBA00023136"/>
    </source>
</evidence>
<evidence type="ECO:0000313" key="9">
    <source>
        <dbReference type="EMBL" id="MFB9106166.1"/>
    </source>
</evidence>
<dbReference type="Proteomes" id="UP001589590">
    <property type="component" value="Unassembled WGS sequence"/>
</dbReference>